<keyword evidence="1" id="KW-0812">Transmembrane</keyword>
<keyword evidence="3" id="KW-1185">Reference proteome</keyword>
<feature type="transmembrane region" description="Helical" evidence="1">
    <location>
        <begin position="36"/>
        <end position="60"/>
    </location>
</feature>
<proteinExistence type="predicted"/>
<evidence type="ECO:0000313" key="3">
    <source>
        <dbReference type="Proteomes" id="UP000266841"/>
    </source>
</evidence>
<dbReference type="Proteomes" id="UP000266841">
    <property type="component" value="Unassembled WGS sequence"/>
</dbReference>
<comment type="caution">
    <text evidence="2">The sequence shown here is derived from an EMBL/GenBank/DDBJ whole genome shotgun (WGS) entry which is preliminary data.</text>
</comment>
<keyword evidence="1" id="KW-1133">Transmembrane helix</keyword>
<dbReference type="EMBL" id="AGNL01040521">
    <property type="protein sequence ID" value="EJK52052.1"/>
    <property type="molecule type" value="Genomic_DNA"/>
</dbReference>
<name>K0RZI8_THAOC</name>
<gene>
    <name evidence="2" type="ORF">THAOC_28719</name>
</gene>
<evidence type="ECO:0000256" key="1">
    <source>
        <dbReference type="SAM" id="Phobius"/>
    </source>
</evidence>
<sequence length="88" mass="9605">APLPRQALFHRGRDDRRGRIRHALDVEVPYLSWMRLAAPCLFVHVVVVVVVVVVAGLAGVRRKGVGRVLSTALLALFHDQGSASTAKE</sequence>
<accession>K0RZI8</accession>
<feature type="non-terminal residue" evidence="2">
    <location>
        <position position="1"/>
    </location>
</feature>
<evidence type="ECO:0000313" key="2">
    <source>
        <dbReference type="EMBL" id="EJK52052.1"/>
    </source>
</evidence>
<organism evidence="2 3">
    <name type="scientific">Thalassiosira oceanica</name>
    <name type="common">Marine diatom</name>
    <dbReference type="NCBI Taxonomy" id="159749"/>
    <lineage>
        <taxon>Eukaryota</taxon>
        <taxon>Sar</taxon>
        <taxon>Stramenopiles</taxon>
        <taxon>Ochrophyta</taxon>
        <taxon>Bacillariophyta</taxon>
        <taxon>Coscinodiscophyceae</taxon>
        <taxon>Thalassiosirophycidae</taxon>
        <taxon>Thalassiosirales</taxon>
        <taxon>Thalassiosiraceae</taxon>
        <taxon>Thalassiosira</taxon>
    </lineage>
</organism>
<protein>
    <submittedName>
        <fullName evidence="2">Uncharacterized protein</fullName>
    </submittedName>
</protein>
<keyword evidence="1" id="KW-0472">Membrane</keyword>
<reference evidence="2 3" key="1">
    <citation type="journal article" date="2012" name="Genome Biol.">
        <title>Genome and low-iron response of an oceanic diatom adapted to chronic iron limitation.</title>
        <authorList>
            <person name="Lommer M."/>
            <person name="Specht M."/>
            <person name="Roy A.S."/>
            <person name="Kraemer L."/>
            <person name="Andreson R."/>
            <person name="Gutowska M.A."/>
            <person name="Wolf J."/>
            <person name="Bergner S.V."/>
            <person name="Schilhabel M.B."/>
            <person name="Klostermeier U.C."/>
            <person name="Beiko R.G."/>
            <person name="Rosenstiel P."/>
            <person name="Hippler M."/>
            <person name="Laroche J."/>
        </authorList>
    </citation>
    <scope>NUCLEOTIDE SEQUENCE [LARGE SCALE GENOMIC DNA]</scope>
    <source>
        <strain evidence="2 3">CCMP1005</strain>
    </source>
</reference>
<dbReference type="AlphaFoldDB" id="K0RZI8"/>